<dbReference type="Proteomes" id="UP000189739">
    <property type="component" value="Unassembled WGS sequence"/>
</dbReference>
<dbReference type="EMBL" id="MBTF01000037">
    <property type="protein sequence ID" value="OOQ57124.1"/>
    <property type="molecule type" value="Genomic_DNA"/>
</dbReference>
<evidence type="ECO:0000313" key="1">
    <source>
        <dbReference type="EMBL" id="OOQ57124.1"/>
    </source>
</evidence>
<sequence length="64" mass="7026">MNLADIKQKKTTGDLQITGNMVGITADNARQALRRVDSKHHAAVCSALTKIITAREQLLNEKHS</sequence>
<evidence type="ECO:0000313" key="2">
    <source>
        <dbReference type="Proteomes" id="UP000189739"/>
    </source>
</evidence>
<proteinExistence type="predicted"/>
<reference evidence="1 2" key="1">
    <citation type="submission" date="2016-07" db="EMBL/GenBank/DDBJ databases">
        <title>Genomic analysis of zinc-resistant bacterium Mucilaginibacter pedocola TBZ30.</title>
        <authorList>
            <person name="Huang J."/>
            <person name="Tang J."/>
        </authorList>
    </citation>
    <scope>NUCLEOTIDE SEQUENCE [LARGE SCALE GENOMIC DNA]</scope>
    <source>
        <strain evidence="1 2">TBZ30</strain>
    </source>
</reference>
<dbReference type="OrthoDB" id="1496109at2"/>
<dbReference type="STRING" id="1792845.BC343_16520"/>
<organism evidence="1 2">
    <name type="scientific">Mucilaginibacter pedocola</name>
    <dbReference type="NCBI Taxonomy" id="1792845"/>
    <lineage>
        <taxon>Bacteria</taxon>
        <taxon>Pseudomonadati</taxon>
        <taxon>Bacteroidota</taxon>
        <taxon>Sphingobacteriia</taxon>
        <taxon>Sphingobacteriales</taxon>
        <taxon>Sphingobacteriaceae</taxon>
        <taxon>Mucilaginibacter</taxon>
    </lineage>
</organism>
<keyword evidence="2" id="KW-1185">Reference proteome</keyword>
<dbReference type="RefSeq" id="WP_078350998.1">
    <property type="nucleotide sequence ID" value="NZ_MBTF01000037.1"/>
</dbReference>
<comment type="caution">
    <text evidence="1">The sequence shown here is derived from an EMBL/GenBank/DDBJ whole genome shotgun (WGS) entry which is preliminary data.</text>
</comment>
<gene>
    <name evidence="1" type="ORF">BC343_16520</name>
</gene>
<accession>A0A1S9P858</accession>
<dbReference type="AlphaFoldDB" id="A0A1S9P858"/>
<protein>
    <submittedName>
        <fullName evidence="1">Uncharacterized protein</fullName>
    </submittedName>
</protein>
<name>A0A1S9P858_9SPHI</name>